<proteinExistence type="predicted"/>
<evidence type="ECO:0000313" key="1">
    <source>
        <dbReference type="EMBL" id="KAH1183704.1"/>
    </source>
</evidence>
<keyword evidence="2" id="KW-1185">Reference proteome</keyword>
<sequence length="98" mass="11210">MEKRYYMPLKGSEFLFSHPPPNSFVIQAATEQACQQHPCSTLADKEGKHLDFLGPKVFSSASLQFRMSNYLALFTKYDFLTYSKLINFSGKLPQHNQA</sequence>
<dbReference type="AlphaFoldDB" id="A0A9D4B873"/>
<protein>
    <submittedName>
        <fullName evidence="1">Uncharacterized protein</fullName>
    </submittedName>
</protein>
<comment type="caution">
    <text evidence="1">The sequence shown here is derived from an EMBL/GenBank/DDBJ whole genome shotgun (WGS) entry which is preliminary data.</text>
</comment>
<organism evidence="1 2">
    <name type="scientific">Mauremys mutica</name>
    <name type="common">yellowpond turtle</name>
    <dbReference type="NCBI Taxonomy" id="74926"/>
    <lineage>
        <taxon>Eukaryota</taxon>
        <taxon>Metazoa</taxon>
        <taxon>Chordata</taxon>
        <taxon>Craniata</taxon>
        <taxon>Vertebrata</taxon>
        <taxon>Euteleostomi</taxon>
        <taxon>Archelosauria</taxon>
        <taxon>Testudinata</taxon>
        <taxon>Testudines</taxon>
        <taxon>Cryptodira</taxon>
        <taxon>Durocryptodira</taxon>
        <taxon>Testudinoidea</taxon>
        <taxon>Geoemydidae</taxon>
        <taxon>Geoemydinae</taxon>
        <taxon>Mauremys</taxon>
    </lineage>
</organism>
<reference evidence="1" key="1">
    <citation type="submission" date="2021-09" db="EMBL/GenBank/DDBJ databases">
        <title>The genome of Mauremys mutica provides insights into the evolution of semi-aquatic lifestyle.</title>
        <authorList>
            <person name="Gong S."/>
            <person name="Gao Y."/>
        </authorList>
    </citation>
    <scope>NUCLEOTIDE SEQUENCE</scope>
    <source>
        <strain evidence="1">MM-2020</strain>
        <tissue evidence="1">Muscle</tissue>
    </source>
</reference>
<dbReference type="Proteomes" id="UP000827986">
    <property type="component" value="Unassembled WGS sequence"/>
</dbReference>
<evidence type="ECO:0000313" key="2">
    <source>
        <dbReference type="Proteomes" id="UP000827986"/>
    </source>
</evidence>
<gene>
    <name evidence="1" type="ORF">KIL84_014320</name>
</gene>
<dbReference type="EMBL" id="JAHDVG010000465">
    <property type="protein sequence ID" value="KAH1183704.1"/>
    <property type="molecule type" value="Genomic_DNA"/>
</dbReference>
<accession>A0A9D4B873</accession>
<dbReference type="Gene3D" id="1.10.287.3160">
    <property type="match status" value="1"/>
</dbReference>
<name>A0A9D4B873_9SAUR</name>